<sequence>MAKRRRGRPRKLVPASPNNLSDSSSRKMESLAGSSGKSNPKDILEKEEDETEDKMSSGTLMAENAESNEEKEPTTPKLWVVVIRGNCNHGNEMEIEFIAPKVVEREIEIEISNKDVELECLKMANIDNKIETPIVANGLAIDPAAPASGPGAGAKEGLRSWAEATVVAKMTMKRKVKNFIVADDAIAKL</sequence>
<evidence type="ECO:0000313" key="2">
    <source>
        <dbReference type="EMBL" id="KAI5410382.1"/>
    </source>
</evidence>
<feature type="compositionally biased region" description="Basic residues" evidence="1">
    <location>
        <begin position="1"/>
        <end position="11"/>
    </location>
</feature>
<evidence type="ECO:0000256" key="1">
    <source>
        <dbReference type="SAM" id="MobiDB-lite"/>
    </source>
</evidence>
<comment type="caution">
    <text evidence="2">The sequence shown here is derived from an EMBL/GenBank/DDBJ whole genome shotgun (WGS) entry which is preliminary data.</text>
</comment>
<dbReference type="Proteomes" id="UP001058974">
    <property type="component" value="Chromosome 5"/>
</dbReference>
<dbReference type="AlphaFoldDB" id="A0A9D4WYP9"/>
<dbReference type="EMBL" id="JAMSHJ010000005">
    <property type="protein sequence ID" value="KAI5410382.1"/>
    <property type="molecule type" value="Genomic_DNA"/>
</dbReference>
<protein>
    <submittedName>
        <fullName evidence="2">Uncharacterized protein</fullName>
    </submittedName>
</protein>
<accession>A0A9D4WYP9</accession>
<feature type="region of interest" description="Disordered" evidence="1">
    <location>
        <begin position="1"/>
        <end position="74"/>
    </location>
</feature>
<dbReference type="Gramene" id="Psat05G0576400-T1">
    <property type="protein sequence ID" value="KAI5410382.1"/>
    <property type="gene ID" value="KIW84_055764"/>
</dbReference>
<evidence type="ECO:0000313" key="3">
    <source>
        <dbReference type="Proteomes" id="UP001058974"/>
    </source>
</evidence>
<reference evidence="2 3" key="1">
    <citation type="journal article" date="2022" name="Nat. Genet.">
        <title>Improved pea reference genome and pan-genome highlight genomic features and evolutionary characteristics.</title>
        <authorList>
            <person name="Yang T."/>
            <person name="Liu R."/>
            <person name="Luo Y."/>
            <person name="Hu S."/>
            <person name="Wang D."/>
            <person name="Wang C."/>
            <person name="Pandey M.K."/>
            <person name="Ge S."/>
            <person name="Xu Q."/>
            <person name="Li N."/>
            <person name="Li G."/>
            <person name="Huang Y."/>
            <person name="Saxena R.K."/>
            <person name="Ji Y."/>
            <person name="Li M."/>
            <person name="Yan X."/>
            <person name="He Y."/>
            <person name="Liu Y."/>
            <person name="Wang X."/>
            <person name="Xiang C."/>
            <person name="Varshney R.K."/>
            <person name="Ding H."/>
            <person name="Gao S."/>
            <person name="Zong X."/>
        </authorList>
    </citation>
    <scope>NUCLEOTIDE SEQUENCE [LARGE SCALE GENOMIC DNA]</scope>
    <source>
        <strain evidence="2 3">cv. Zhongwan 6</strain>
    </source>
</reference>
<gene>
    <name evidence="2" type="ORF">KIW84_055764</name>
</gene>
<proteinExistence type="predicted"/>
<name>A0A9D4WYP9_PEA</name>
<organism evidence="2 3">
    <name type="scientific">Pisum sativum</name>
    <name type="common">Garden pea</name>
    <name type="synonym">Lathyrus oleraceus</name>
    <dbReference type="NCBI Taxonomy" id="3888"/>
    <lineage>
        <taxon>Eukaryota</taxon>
        <taxon>Viridiplantae</taxon>
        <taxon>Streptophyta</taxon>
        <taxon>Embryophyta</taxon>
        <taxon>Tracheophyta</taxon>
        <taxon>Spermatophyta</taxon>
        <taxon>Magnoliopsida</taxon>
        <taxon>eudicotyledons</taxon>
        <taxon>Gunneridae</taxon>
        <taxon>Pentapetalae</taxon>
        <taxon>rosids</taxon>
        <taxon>fabids</taxon>
        <taxon>Fabales</taxon>
        <taxon>Fabaceae</taxon>
        <taxon>Papilionoideae</taxon>
        <taxon>50 kb inversion clade</taxon>
        <taxon>NPAAA clade</taxon>
        <taxon>Hologalegina</taxon>
        <taxon>IRL clade</taxon>
        <taxon>Fabeae</taxon>
        <taxon>Lathyrus</taxon>
    </lineage>
</organism>
<keyword evidence="3" id="KW-1185">Reference proteome</keyword>